<dbReference type="Proteomes" id="UP000292957">
    <property type="component" value="Unassembled WGS sequence"/>
</dbReference>
<dbReference type="EMBL" id="ML143398">
    <property type="protein sequence ID" value="TBU31600.1"/>
    <property type="molecule type" value="Genomic_DNA"/>
</dbReference>
<name>A0A4Q9MUH8_9APHY</name>
<protein>
    <submittedName>
        <fullName evidence="1">Uncharacterized protein</fullName>
    </submittedName>
</protein>
<gene>
    <name evidence="2" type="ORF">BD310DRAFT_397601</name>
    <name evidence="1" type="ORF">BD311DRAFT_99012</name>
</gene>
<evidence type="ECO:0000313" key="2">
    <source>
        <dbReference type="EMBL" id="TBU64437.1"/>
    </source>
</evidence>
<keyword evidence="3" id="KW-1185">Reference proteome</keyword>
<sequence>MCRAWAPPPQASLSQLQHCGHMTPALSRNPSDAVRKVLSGQSMEVSTAYRISFARRSSAVRMQPAHRSTKISTLTGVRRLFMDALRPAEPSGDTSAISLRRHFPL</sequence>
<evidence type="ECO:0000313" key="1">
    <source>
        <dbReference type="EMBL" id="TBU31600.1"/>
    </source>
</evidence>
<dbReference type="EMBL" id="ML145086">
    <property type="protein sequence ID" value="TBU64437.1"/>
    <property type="molecule type" value="Genomic_DNA"/>
</dbReference>
<evidence type="ECO:0000313" key="3">
    <source>
        <dbReference type="Proteomes" id="UP000292082"/>
    </source>
</evidence>
<proteinExistence type="predicted"/>
<dbReference type="AlphaFoldDB" id="A0A4Q9MUH8"/>
<accession>A0A4Q9MUH8</accession>
<dbReference type="Proteomes" id="UP000292082">
    <property type="component" value="Unassembled WGS sequence"/>
</dbReference>
<organism evidence="1">
    <name type="scientific">Dichomitus squalens</name>
    <dbReference type="NCBI Taxonomy" id="114155"/>
    <lineage>
        <taxon>Eukaryota</taxon>
        <taxon>Fungi</taxon>
        <taxon>Dikarya</taxon>
        <taxon>Basidiomycota</taxon>
        <taxon>Agaricomycotina</taxon>
        <taxon>Agaricomycetes</taxon>
        <taxon>Polyporales</taxon>
        <taxon>Polyporaceae</taxon>
        <taxon>Dichomitus</taxon>
    </lineage>
</organism>
<reference evidence="1 3" key="1">
    <citation type="submission" date="2019-01" db="EMBL/GenBank/DDBJ databases">
        <title>Draft genome sequences of three monokaryotic isolates of the white-rot basidiomycete fungus Dichomitus squalens.</title>
        <authorList>
            <consortium name="DOE Joint Genome Institute"/>
            <person name="Lopez S.C."/>
            <person name="Andreopoulos B."/>
            <person name="Pangilinan J."/>
            <person name="Lipzen A."/>
            <person name="Riley R."/>
            <person name="Ahrendt S."/>
            <person name="Ng V."/>
            <person name="Barry K."/>
            <person name="Daum C."/>
            <person name="Grigoriev I.V."/>
            <person name="Hilden K.S."/>
            <person name="Makela M.R."/>
            <person name="de Vries R.P."/>
        </authorList>
    </citation>
    <scope>NUCLEOTIDE SEQUENCE [LARGE SCALE GENOMIC DNA]</scope>
    <source>
        <strain evidence="2 3">CBS 464.89</strain>
        <strain evidence="1">OM18370.1</strain>
    </source>
</reference>